<evidence type="ECO:0000256" key="3">
    <source>
        <dbReference type="SAM" id="MobiDB-lite"/>
    </source>
</evidence>
<protein>
    <submittedName>
        <fullName evidence="5">Uncharacterized protein</fullName>
    </submittedName>
</protein>
<feature type="region of interest" description="Disordered" evidence="3">
    <location>
        <begin position="1"/>
        <end position="21"/>
    </location>
</feature>
<organism evidence="5 6">
    <name type="scientific">Zymoseptoria tritici ST99CH_1A5</name>
    <dbReference type="NCBI Taxonomy" id="1276529"/>
    <lineage>
        <taxon>Eukaryota</taxon>
        <taxon>Fungi</taxon>
        <taxon>Dikarya</taxon>
        <taxon>Ascomycota</taxon>
        <taxon>Pezizomycotina</taxon>
        <taxon>Dothideomycetes</taxon>
        <taxon>Dothideomycetidae</taxon>
        <taxon>Mycosphaerellales</taxon>
        <taxon>Mycosphaerellaceae</taxon>
        <taxon>Zymoseptoria</taxon>
    </lineage>
</organism>
<accession>A0A1Y6LBL9</accession>
<dbReference type="Proteomes" id="UP000215453">
    <property type="component" value="Chromosome 2"/>
</dbReference>
<evidence type="ECO:0000256" key="4">
    <source>
        <dbReference type="SAM" id="Phobius"/>
    </source>
</evidence>
<dbReference type="InterPro" id="IPR021765">
    <property type="entry name" value="UstYa-like"/>
</dbReference>
<evidence type="ECO:0000256" key="2">
    <source>
        <dbReference type="ARBA" id="ARBA00035112"/>
    </source>
</evidence>
<dbReference type="PANTHER" id="PTHR33365:SF4">
    <property type="entry name" value="CYCLOCHLOROTINE BIOSYNTHESIS PROTEIN O"/>
    <property type="match status" value="1"/>
</dbReference>
<evidence type="ECO:0000313" key="6">
    <source>
        <dbReference type="Proteomes" id="UP000215453"/>
    </source>
</evidence>
<dbReference type="GO" id="GO:0043386">
    <property type="term" value="P:mycotoxin biosynthetic process"/>
    <property type="evidence" value="ECO:0007669"/>
    <property type="project" value="InterPro"/>
</dbReference>
<comment type="pathway">
    <text evidence="1">Mycotoxin biosynthesis.</text>
</comment>
<dbReference type="AlphaFoldDB" id="A0A1Y6LBL9"/>
<dbReference type="EMBL" id="LT882677">
    <property type="protein sequence ID" value="SMY21843.1"/>
    <property type="molecule type" value="Genomic_DNA"/>
</dbReference>
<reference evidence="5 6" key="1">
    <citation type="submission" date="2016-10" db="EMBL/GenBank/DDBJ databases">
        <authorList>
            <person name="Varghese N."/>
        </authorList>
    </citation>
    <scope>NUCLEOTIDE SEQUENCE [LARGE SCALE GENOMIC DNA]</scope>
</reference>
<keyword evidence="4" id="KW-1133">Transmembrane helix</keyword>
<name>A0A1Y6LBL9_ZYMTR</name>
<proteinExistence type="inferred from homology"/>
<gene>
    <name evidence="5" type="ORF">ZT1A5_G3281</name>
</gene>
<keyword evidence="4" id="KW-0472">Membrane</keyword>
<dbReference type="PANTHER" id="PTHR33365">
    <property type="entry name" value="YALI0B05434P"/>
    <property type="match status" value="1"/>
</dbReference>
<sequence length="235" mass="26653">MSSKYSEIPDEDARNSGEEEHHPIIQRLTFLQRTRRRLAPTPTCMLTVCVILQTIVIVLLSISALQSDPTDDIKCQHKLAFEAAYGPQDLRFQSVAHEFDHLWEGMEGNSTTLDLEDPRLDGELMETSISMFHQLHCLSSMRHAIQMARDGKDPGLDYHDNGHWPHCLDYLHKTILCWADGTPERYPMNPDGSFIHFIDGTRDIRQCGDSRKLIDMMNDAGKQVGAKAFTGASAW</sequence>
<keyword evidence="4" id="KW-0812">Transmembrane</keyword>
<feature type="transmembrane region" description="Helical" evidence="4">
    <location>
        <begin position="43"/>
        <end position="65"/>
    </location>
</feature>
<dbReference type="Pfam" id="PF11807">
    <property type="entry name" value="UstYa"/>
    <property type="match status" value="1"/>
</dbReference>
<feature type="compositionally biased region" description="Basic and acidic residues" evidence="3">
    <location>
        <begin position="11"/>
        <end position="21"/>
    </location>
</feature>
<comment type="similarity">
    <text evidence="2">Belongs to the ustYa family.</text>
</comment>
<evidence type="ECO:0000313" key="5">
    <source>
        <dbReference type="EMBL" id="SMY21843.1"/>
    </source>
</evidence>
<evidence type="ECO:0000256" key="1">
    <source>
        <dbReference type="ARBA" id="ARBA00004685"/>
    </source>
</evidence>